<dbReference type="SUPFAM" id="SSF54637">
    <property type="entry name" value="Thioesterase/thiol ester dehydrase-isomerase"/>
    <property type="match status" value="1"/>
</dbReference>
<name>A0ABR6ZW37_9BURK</name>
<evidence type="ECO:0000313" key="2">
    <source>
        <dbReference type="Proteomes" id="UP000650424"/>
    </source>
</evidence>
<keyword evidence="2" id="KW-1185">Reference proteome</keyword>
<dbReference type="Gene3D" id="3.10.129.10">
    <property type="entry name" value="Hotdog Thioesterase"/>
    <property type="match status" value="1"/>
</dbReference>
<protein>
    <submittedName>
        <fullName evidence="1">Hotdog family protein</fullName>
    </submittedName>
</protein>
<dbReference type="InterPro" id="IPR029069">
    <property type="entry name" value="HotDog_dom_sf"/>
</dbReference>
<dbReference type="EMBL" id="JACOGF010000011">
    <property type="protein sequence ID" value="MBC3919838.1"/>
    <property type="molecule type" value="Genomic_DNA"/>
</dbReference>
<sequence>MNQTTASVFPPVFPPVRSLVPHDGEMVLLDRVLAADAETLTAEVAIRPETLFCKPQGVDAWVGIEYMAQAIAAHAGYLASLRNEPVKVGFLLGTRRYDCSQPVFATGSVLEVQIQRVLQGDNGLGAFECAIRDQASGVSLAVATITVFQPADAKEFLQRS</sequence>
<dbReference type="Proteomes" id="UP000650424">
    <property type="component" value="Unassembled WGS sequence"/>
</dbReference>
<accession>A0ABR6ZW37</accession>
<dbReference type="Pfam" id="PF22817">
    <property type="entry name" value="ApeP-like"/>
    <property type="match status" value="1"/>
</dbReference>
<organism evidence="1 2">
    <name type="scientific">Undibacterium hunanense</name>
    <dbReference type="NCBI Taxonomy" id="2762292"/>
    <lineage>
        <taxon>Bacteria</taxon>
        <taxon>Pseudomonadati</taxon>
        <taxon>Pseudomonadota</taxon>
        <taxon>Betaproteobacteria</taxon>
        <taxon>Burkholderiales</taxon>
        <taxon>Oxalobacteraceae</taxon>
        <taxon>Undibacterium</taxon>
    </lineage>
</organism>
<reference evidence="1 2" key="1">
    <citation type="submission" date="2020-08" db="EMBL/GenBank/DDBJ databases">
        <title>Novel species isolated from subtropical streams in China.</title>
        <authorList>
            <person name="Lu H."/>
        </authorList>
    </citation>
    <scope>NUCLEOTIDE SEQUENCE [LARGE SCALE GENOMIC DNA]</scope>
    <source>
        <strain evidence="1 2">CY18W</strain>
    </source>
</reference>
<dbReference type="CDD" id="cd01289">
    <property type="entry name" value="FabA_like"/>
    <property type="match status" value="1"/>
</dbReference>
<proteinExistence type="predicted"/>
<dbReference type="InterPro" id="IPR016776">
    <property type="entry name" value="ApeP-like_dehydratase"/>
</dbReference>
<comment type="caution">
    <text evidence="1">The sequence shown here is derived from an EMBL/GenBank/DDBJ whole genome shotgun (WGS) entry which is preliminary data.</text>
</comment>
<gene>
    <name evidence="1" type="ORF">H8L32_20380</name>
</gene>
<dbReference type="RefSeq" id="WP_186949085.1">
    <property type="nucleotide sequence ID" value="NZ_JACOGF010000011.1"/>
</dbReference>
<evidence type="ECO:0000313" key="1">
    <source>
        <dbReference type="EMBL" id="MBC3919838.1"/>
    </source>
</evidence>
<dbReference type="PIRSF" id="PIRSF020565">
    <property type="entry name" value="3Ho_Ac_ACP_DH_prd"/>
    <property type="match status" value="1"/>
</dbReference>